<evidence type="ECO:0000313" key="1">
    <source>
        <dbReference type="EMBL" id="TXL79917.1"/>
    </source>
</evidence>
<reference evidence="1 2" key="1">
    <citation type="submission" date="2018-10" db="EMBL/GenBank/DDBJ databases">
        <title>Draft genome sequence of Pantoea vagans isolated from corpses of the sugarcane aphid Melanaphis sacchari Zehntner.</title>
        <authorList>
            <person name="Toledo E."/>
            <person name="Pena G."/>
            <person name="Lozano L."/>
        </authorList>
    </citation>
    <scope>NUCLEOTIDE SEQUENCE [LARGE SCALE GENOMIC DNA]</scope>
    <source>
        <strain evidence="1 2">ET-90</strain>
    </source>
</reference>
<protein>
    <submittedName>
        <fullName evidence="1">Uncharacterized protein</fullName>
    </submittedName>
</protein>
<evidence type="ECO:0000313" key="2">
    <source>
        <dbReference type="Proteomes" id="UP000426772"/>
    </source>
</evidence>
<dbReference type="Proteomes" id="UP000426772">
    <property type="component" value="Unassembled WGS sequence"/>
</dbReference>
<gene>
    <name evidence="1" type="ORF">D9O29_06555</name>
</gene>
<proteinExistence type="predicted"/>
<sequence length="81" mass="9300">MYSQFFLNAPSATFQLSLQTIEAQDNEGHMIIKRATIHSVTKNLVADYGLKVIFHLRHHICTCCRCLVILMMSFDVYGHNL</sequence>
<accession>A0ABY3LJ69</accession>
<dbReference type="EMBL" id="RCNL01000002">
    <property type="protein sequence ID" value="TXL79917.1"/>
    <property type="molecule type" value="Genomic_DNA"/>
</dbReference>
<comment type="caution">
    <text evidence="1">The sequence shown here is derived from an EMBL/GenBank/DDBJ whole genome shotgun (WGS) entry which is preliminary data.</text>
</comment>
<name>A0ABY3LJ69_9GAMM</name>
<keyword evidence="2" id="KW-1185">Reference proteome</keyword>
<organism evidence="1 2">
    <name type="scientific">Pantoea vagans</name>
    <dbReference type="NCBI Taxonomy" id="470934"/>
    <lineage>
        <taxon>Bacteria</taxon>
        <taxon>Pseudomonadati</taxon>
        <taxon>Pseudomonadota</taxon>
        <taxon>Gammaproteobacteria</taxon>
        <taxon>Enterobacterales</taxon>
        <taxon>Erwiniaceae</taxon>
        <taxon>Pantoea</taxon>
    </lineage>
</organism>